<feature type="region of interest" description="Disordered" evidence="1">
    <location>
        <begin position="330"/>
        <end position="360"/>
    </location>
</feature>
<evidence type="ECO:0000313" key="4">
    <source>
        <dbReference type="Proteomes" id="UP001153714"/>
    </source>
</evidence>
<feature type="chain" id="PRO_5040360326" evidence="2">
    <location>
        <begin position="16"/>
        <end position="360"/>
    </location>
</feature>
<feature type="compositionally biased region" description="Polar residues" evidence="1">
    <location>
        <begin position="178"/>
        <end position="195"/>
    </location>
</feature>
<feature type="compositionally biased region" description="Acidic residues" evidence="1">
    <location>
        <begin position="166"/>
        <end position="176"/>
    </location>
</feature>
<feature type="compositionally biased region" description="Acidic residues" evidence="1">
    <location>
        <begin position="203"/>
        <end position="220"/>
    </location>
</feature>
<feature type="region of interest" description="Disordered" evidence="1">
    <location>
        <begin position="121"/>
        <end position="226"/>
    </location>
</feature>
<dbReference type="OrthoDB" id="8192965at2759"/>
<evidence type="ECO:0000256" key="1">
    <source>
        <dbReference type="SAM" id="MobiDB-lite"/>
    </source>
</evidence>
<keyword evidence="2" id="KW-0732">Signal</keyword>
<feature type="compositionally biased region" description="Polar residues" evidence="1">
    <location>
        <begin position="254"/>
        <end position="272"/>
    </location>
</feature>
<reference evidence="3" key="1">
    <citation type="submission" date="2021-12" db="EMBL/GenBank/DDBJ databases">
        <authorList>
            <person name="King R."/>
        </authorList>
    </citation>
    <scope>NUCLEOTIDE SEQUENCE</scope>
</reference>
<feature type="compositionally biased region" description="Low complexity" evidence="1">
    <location>
        <begin position="121"/>
        <end position="132"/>
    </location>
</feature>
<dbReference type="InterPro" id="IPR031734">
    <property type="entry name" value="MBF2"/>
</dbReference>
<reference evidence="3" key="2">
    <citation type="submission" date="2022-10" db="EMBL/GenBank/DDBJ databases">
        <authorList>
            <consortium name="ENA_rothamsted_submissions"/>
            <consortium name="culmorum"/>
            <person name="King R."/>
        </authorList>
    </citation>
    <scope>NUCLEOTIDE SEQUENCE</scope>
</reference>
<proteinExistence type="predicted"/>
<gene>
    <name evidence="3" type="ORF">DIATSA_LOCUS8910</name>
</gene>
<dbReference type="Pfam" id="PF15868">
    <property type="entry name" value="MBF2"/>
    <property type="match status" value="1"/>
</dbReference>
<evidence type="ECO:0000256" key="2">
    <source>
        <dbReference type="SAM" id="SignalP"/>
    </source>
</evidence>
<name>A0A9N9R8C1_9NEOP</name>
<feature type="signal peptide" evidence="2">
    <location>
        <begin position="1"/>
        <end position="15"/>
    </location>
</feature>
<sequence length="360" mass="40111">MFFVLLLCQFALTAANPFHKYPYVFLLDIGNEELEKTNTEQIRLSLPGGSLALRYPAIGNGDTIAHVRVSGIDFGTDLKANIVDGGPGYKYVVVVFMGNPGVPYDAVVTIQTVSDSDVANINQSNTNNLSNSIVNDSKDNNDSAEVTDDDEMNKKNVNTYSIDANDSSEDTSDDTESQNAENGNTEISQGSSNIYSYAKNDAEEMEDDNNDVGNENDSESDNLGNDKDIHRQYSEARQEVEVKDYQKYSDMNYEYNSNEDTPEQSVSSVYTNEENDDKPARLIDNNIYSSYSMLRPALFGLRFYPQNAVPFMVRENGGSVYNSEEFDAMINDDDDHNEPEKLRDSNNNLLHSDDNSAVMS</sequence>
<evidence type="ECO:0000313" key="3">
    <source>
        <dbReference type="EMBL" id="CAG9791285.1"/>
    </source>
</evidence>
<dbReference type="Proteomes" id="UP001153714">
    <property type="component" value="Chromosome 3"/>
</dbReference>
<keyword evidence="4" id="KW-1185">Reference proteome</keyword>
<accession>A0A9N9R8C1</accession>
<organism evidence="3 4">
    <name type="scientific">Diatraea saccharalis</name>
    <name type="common">sugarcane borer</name>
    <dbReference type="NCBI Taxonomy" id="40085"/>
    <lineage>
        <taxon>Eukaryota</taxon>
        <taxon>Metazoa</taxon>
        <taxon>Ecdysozoa</taxon>
        <taxon>Arthropoda</taxon>
        <taxon>Hexapoda</taxon>
        <taxon>Insecta</taxon>
        <taxon>Pterygota</taxon>
        <taxon>Neoptera</taxon>
        <taxon>Endopterygota</taxon>
        <taxon>Lepidoptera</taxon>
        <taxon>Glossata</taxon>
        <taxon>Ditrysia</taxon>
        <taxon>Pyraloidea</taxon>
        <taxon>Crambidae</taxon>
        <taxon>Crambinae</taxon>
        <taxon>Diatraea</taxon>
    </lineage>
</organism>
<dbReference type="EMBL" id="OU893334">
    <property type="protein sequence ID" value="CAG9791285.1"/>
    <property type="molecule type" value="Genomic_DNA"/>
</dbReference>
<feature type="compositionally biased region" description="Polar residues" evidence="1">
    <location>
        <begin position="155"/>
        <end position="165"/>
    </location>
</feature>
<dbReference type="AlphaFoldDB" id="A0A9N9R8C1"/>
<protein>
    <submittedName>
        <fullName evidence="3">Uncharacterized protein</fullName>
    </submittedName>
</protein>
<feature type="region of interest" description="Disordered" evidence="1">
    <location>
        <begin position="253"/>
        <end position="277"/>
    </location>
</feature>